<sequence>MCFSTCGGRMTEVDQPFLVTETEAGEQDRGSGGFRLDKVHPEGGAEGGQRRALPEGLLLRLLTMLTVDKITISIILHHAPLCYSIFVPLYRSTHGCPVLWF</sequence>
<keyword evidence="3" id="KW-1185">Reference proteome</keyword>
<reference evidence="2 3" key="1">
    <citation type="submission" date="2021-06" db="EMBL/GenBank/DDBJ databases">
        <title>Caerostris extrusa draft genome.</title>
        <authorList>
            <person name="Kono N."/>
            <person name="Arakawa K."/>
        </authorList>
    </citation>
    <scope>NUCLEOTIDE SEQUENCE [LARGE SCALE GENOMIC DNA]</scope>
</reference>
<protein>
    <submittedName>
        <fullName evidence="2">Uncharacterized protein</fullName>
    </submittedName>
</protein>
<evidence type="ECO:0000256" key="1">
    <source>
        <dbReference type="SAM" id="MobiDB-lite"/>
    </source>
</evidence>
<organism evidence="2 3">
    <name type="scientific">Caerostris extrusa</name>
    <name type="common">Bark spider</name>
    <name type="synonym">Caerostris bankana</name>
    <dbReference type="NCBI Taxonomy" id="172846"/>
    <lineage>
        <taxon>Eukaryota</taxon>
        <taxon>Metazoa</taxon>
        <taxon>Ecdysozoa</taxon>
        <taxon>Arthropoda</taxon>
        <taxon>Chelicerata</taxon>
        <taxon>Arachnida</taxon>
        <taxon>Araneae</taxon>
        <taxon>Araneomorphae</taxon>
        <taxon>Entelegynae</taxon>
        <taxon>Araneoidea</taxon>
        <taxon>Araneidae</taxon>
        <taxon>Caerostris</taxon>
    </lineage>
</organism>
<comment type="caution">
    <text evidence="2">The sequence shown here is derived from an EMBL/GenBank/DDBJ whole genome shotgun (WGS) entry which is preliminary data.</text>
</comment>
<dbReference type="EMBL" id="BPLR01015870">
    <property type="protein sequence ID" value="GIY79320.1"/>
    <property type="molecule type" value="Genomic_DNA"/>
</dbReference>
<accession>A0AAV4WDD5</accession>
<evidence type="ECO:0000313" key="3">
    <source>
        <dbReference type="Proteomes" id="UP001054945"/>
    </source>
</evidence>
<proteinExistence type="predicted"/>
<feature type="compositionally biased region" description="Basic and acidic residues" evidence="1">
    <location>
        <begin position="35"/>
        <end position="49"/>
    </location>
</feature>
<gene>
    <name evidence="2" type="ORF">CEXT_614851</name>
</gene>
<name>A0AAV4WDD5_CAEEX</name>
<dbReference type="AlphaFoldDB" id="A0AAV4WDD5"/>
<feature type="region of interest" description="Disordered" evidence="1">
    <location>
        <begin position="23"/>
        <end position="49"/>
    </location>
</feature>
<dbReference type="Proteomes" id="UP001054945">
    <property type="component" value="Unassembled WGS sequence"/>
</dbReference>
<evidence type="ECO:0000313" key="2">
    <source>
        <dbReference type="EMBL" id="GIY79320.1"/>
    </source>
</evidence>